<dbReference type="KEGG" id="tsl:A3L11_09730"/>
<gene>
    <name evidence="1" type="ORF">A3L11_09730</name>
</gene>
<evidence type="ECO:0000313" key="2">
    <source>
        <dbReference type="Proteomes" id="UP000250125"/>
    </source>
</evidence>
<accession>A0A2Z2MPE3</accession>
<dbReference type="GeneID" id="33318519"/>
<dbReference type="EMBL" id="CP015103">
    <property type="protein sequence ID" value="ASJ09495.1"/>
    <property type="molecule type" value="Genomic_DNA"/>
</dbReference>
<name>A0A2Z2MPE3_9EURY</name>
<proteinExistence type="predicted"/>
<protein>
    <submittedName>
        <fullName evidence="1">Uncharacterized protein</fullName>
    </submittedName>
</protein>
<sequence>MPTVFDLIKAQKLKGKIEELIEVVEDVNRDYLPFEIREIHLSGSVLRTPEARDVDTTIHAFEVKEVRGEWQDFVRVLRENKWKILKLVDKYREEMYLKRINFRDFIYEYADELVNLGIKQPWIYKWLPMFRLEDFTNVAVPYDVRDFMPTLIQRRICSQMHCGSLELHVVYYPEGQRPDNEFFLGIPSISIWNYKKGILEISEETFKEYLLKEFQRLTELSQMILNGNIDIFAYMPARYLMENHEDNFFLTKLFREAILSEVENLKGLIKSYTKIDLDQITIEELQDINSKLRKSQKHIEHLGIVWEATVNAWDEVMGGAPVHALRLSEKYRSRTLEELIFRVVSRRVTSSYPRVIKTKDVKKIFNEIGLMSM</sequence>
<reference evidence="1 2" key="1">
    <citation type="submission" date="2016-04" db="EMBL/GenBank/DDBJ databases">
        <title>Complete genome sequence of Thermococcus siculi type strain RG-20.</title>
        <authorList>
            <person name="Oger P.M."/>
        </authorList>
    </citation>
    <scope>NUCLEOTIDE SEQUENCE [LARGE SCALE GENOMIC DNA]</scope>
    <source>
        <strain evidence="1 2">RG-20</strain>
    </source>
</reference>
<dbReference type="Proteomes" id="UP000250125">
    <property type="component" value="Chromosome"/>
</dbReference>
<dbReference type="AlphaFoldDB" id="A0A2Z2MPE3"/>
<evidence type="ECO:0000313" key="1">
    <source>
        <dbReference type="EMBL" id="ASJ09495.1"/>
    </source>
</evidence>
<organism evidence="1 2">
    <name type="scientific">Thermococcus siculi</name>
    <dbReference type="NCBI Taxonomy" id="72803"/>
    <lineage>
        <taxon>Archaea</taxon>
        <taxon>Methanobacteriati</taxon>
        <taxon>Methanobacteriota</taxon>
        <taxon>Thermococci</taxon>
        <taxon>Thermococcales</taxon>
        <taxon>Thermococcaceae</taxon>
        <taxon>Thermococcus</taxon>
    </lineage>
</organism>
<keyword evidence="2" id="KW-1185">Reference proteome</keyword>
<dbReference type="OrthoDB" id="95900at2157"/>
<dbReference type="RefSeq" id="WP_088856722.1">
    <property type="nucleotide sequence ID" value="NZ_CP015103.1"/>
</dbReference>